<proteinExistence type="predicted"/>
<dbReference type="PANTHER" id="PTHR21588">
    <property type="entry name" value="COILED-COIL-HELIX-COILED-COIL-HELIX DOMAIN CONTAINING 6"/>
    <property type="match status" value="1"/>
</dbReference>
<dbReference type="GO" id="GO:0061617">
    <property type="term" value="C:MICOS complex"/>
    <property type="evidence" value="ECO:0007669"/>
    <property type="project" value="TreeGrafter"/>
</dbReference>
<evidence type="ECO:0008006" key="4">
    <source>
        <dbReference type="Google" id="ProtNLM"/>
    </source>
</evidence>
<dbReference type="InterPro" id="IPR052632">
    <property type="entry name" value="MICOS_subunit_Mic19"/>
</dbReference>
<keyword evidence="1" id="KW-0175">Coiled coil</keyword>
<keyword evidence="3" id="KW-1185">Reference proteome</keyword>
<reference evidence="2" key="1">
    <citation type="submission" date="2020-09" db="EMBL/GenBank/DDBJ databases">
        <authorList>
            <person name="Kikuchi T."/>
        </authorList>
    </citation>
    <scope>NUCLEOTIDE SEQUENCE</scope>
    <source>
        <strain evidence="2">SH1</strain>
    </source>
</reference>
<protein>
    <recommendedName>
        <fullName evidence="4">MICOS complex subunit MIC19</fullName>
    </recommendedName>
</protein>
<dbReference type="Proteomes" id="UP000614601">
    <property type="component" value="Unassembled WGS sequence"/>
</dbReference>
<accession>A0A811L862</accession>
<evidence type="ECO:0000256" key="1">
    <source>
        <dbReference type="SAM" id="Coils"/>
    </source>
</evidence>
<dbReference type="PANTHER" id="PTHR21588:SF18">
    <property type="entry name" value="MICOS COMPLEX SUBUNIT MIC19"/>
    <property type="match status" value="1"/>
</dbReference>
<dbReference type="AlphaFoldDB" id="A0A811L862"/>
<dbReference type="Proteomes" id="UP000783686">
    <property type="component" value="Unassembled WGS sequence"/>
</dbReference>
<dbReference type="EMBL" id="CAJFDH010000005">
    <property type="protein sequence ID" value="CAD5225456.1"/>
    <property type="molecule type" value="Genomic_DNA"/>
</dbReference>
<organism evidence="2 3">
    <name type="scientific">Bursaphelenchus okinawaensis</name>
    <dbReference type="NCBI Taxonomy" id="465554"/>
    <lineage>
        <taxon>Eukaryota</taxon>
        <taxon>Metazoa</taxon>
        <taxon>Ecdysozoa</taxon>
        <taxon>Nematoda</taxon>
        <taxon>Chromadorea</taxon>
        <taxon>Rhabditida</taxon>
        <taxon>Tylenchina</taxon>
        <taxon>Tylenchomorpha</taxon>
        <taxon>Aphelenchoidea</taxon>
        <taxon>Aphelenchoididae</taxon>
        <taxon>Bursaphelenchus</taxon>
    </lineage>
</organism>
<sequence length="171" mass="19570">MGGTHSQPEEAKSVYINEDDVPEAYRTVGVSQDVVNAVNQAQNRTGKVVIEAATDPELAKELDRQRDENRKLREEMLRLSQLQSRQLSSVSANTNDSRAEIEEKKRVFQDTVDRVKEQFFGYQKENVCADVEKQLLRCLQHNKTKVLNCESLRFELDKCVAEVRSDVLKQA</sequence>
<evidence type="ECO:0000313" key="2">
    <source>
        <dbReference type="EMBL" id="CAD5225456.1"/>
    </source>
</evidence>
<feature type="coiled-coil region" evidence="1">
    <location>
        <begin position="55"/>
        <end position="118"/>
    </location>
</feature>
<dbReference type="EMBL" id="CAJFCW020000005">
    <property type="protein sequence ID" value="CAG9120910.1"/>
    <property type="molecule type" value="Genomic_DNA"/>
</dbReference>
<dbReference type="GO" id="GO:0007007">
    <property type="term" value="P:inner mitochondrial membrane organization"/>
    <property type="evidence" value="ECO:0007669"/>
    <property type="project" value="TreeGrafter"/>
</dbReference>
<evidence type="ECO:0000313" key="3">
    <source>
        <dbReference type="Proteomes" id="UP000614601"/>
    </source>
</evidence>
<comment type="caution">
    <text evidence="2">The sequence shown here is derived from an EMBL/GenBank/DDBJ whole genome shotgun (WGS) entry which is preliminary data.</text>
</comment>
<gene>
    <name evidence="2" type="ORF">BOKJ2_LOCUS11587</name>
</gene>
<dbReference type="OrthoDB" id="70030at2759"/>
<name>A0A811L862_9BILA</name>